<dbReference type="NCBIfam" id="TIGR01726">
    <property type="entry name" value="HEQRo_perm_3TM"/>
    <property type="match status" value="1"/>
</dbReference>
<reference evidence="9 10" key="1">
    <citation type="journal article" date="2013" name="Antonie Van Leeuwenhoek">
        <title>Actinoplanes hulinensis sp. nov., a novel actinomycete isolated from soybean root (Glycine max (L.) Merr).</title>
        <authorList>
            <person name="Shen Y."/>
            <person name="Liu C."/>
            <person name="Wang X."/>
            <person name="Zhao J."/>
            <person name="Jia F."/>
            <person name="Zhang Y."/>
            <person name="Wang L."/>
            <person name="Yang D."/>
            <person name="Xiang W."/>
        </authorList>
    </citation>
    <scope>NUCLEOTIDE SEQUENCE [LARGE SCALE GENOMIC DNA]</scope>
    <source>
        <strain evidence="9 10">NEAU-M9</strain>
    </source>
</reference>
<keyword evidence="5 7" id="KW-1133">Transmembrane helix</keyword>
<dbReference type="Gene3D" id="1.10.3720.10">
    <property type="entry name" value="MetI-like"/>
    <property type="match status" value="1"/>
</dbReference>
<keyword evidence="10" id="KW-1185">Reference proteome</keyword>
<dbReference type="Pfam" id="PF00528">
    <property type="entry name" value="BPD_transp_1"/>
    <property type="match status" value="1"/>
</dbReference>
<feature type="transmembrane region" description="Helical" evidence="7">
    <location>
        <begin position="179"/>
        <end position="202"/>
    </location>
</feature>
<feature type="domain" description="ABC transmembrane type-1" evidence="8">
    <location>
        <begin position="66"/>
        <end position="257"/>
    </location>
</feature>
<evidence type="ECO:0000256" key="6">
    <source>
        <dbReference type="ARBA" id="ARBA00023136"/>
    </source>
</evidence>
<dbReference type="InterPro" id="IPR000515">
    <property type="entry name" value="MetI-like"/>
</dbReference>
<dbReference type="RefSeq" id="WP_220147266.1">
    <property type="nucleotide sequence ID" value="NZ_JAHXZI010000017.1"/>
</dbReference>
<evidence type="ECO:0000256" key="5">
    <source>
        <dbReference type="ARBA" id="ARBA00022989"/>
    </source>
</evidence>
<evidence type="ECO:0000313" key="9">
    <source>
        <dbReference type="EMBL" id="MBW6437995.1"/>
    </source>
</evidence>
<dbReference type="Proteomes" id="UP001519863">
    <property type="component" value="Unassembled WGS sequence"/>
</dbReference>
<dbReference type="InterPro" id="IPR035906">
    <property type="entry name" value="MetI-like_sf"/>
</dbReference>
<feature type="transmembrane region" description="Helical" evidence="7">
    <location>
        <begin position="238"/>
        <end position="260"/>
    </location>
</feature>
<proteinExistence type="inferred from homology"/>
<evidence type="ECO:0000313" key="10">
    <source>
        <dbReference type="Proteomes" id="UP001519863"/>
    </source>
</evidence>
<keyword evidence="6 7" id="KW-0472">Membrane</keyword>
<evidence type="ECO:0000256" key="1">
    <source>
        <dbReference type="ARBA" id="ARBA00004651"/>
    </source>
</evidence>
<evidence type="ECO:0000256" key="2">
    <source>
        <dbReference type="ARBA" id="ARBA00022448"/>
    </source>
</evidence>
<dbReference type="PANTHER" id="PTHR30614:SF21">
    <property type="entry name" value="AMINO ACID ABC TRANSPORTER PERMEASE"/>
    <property type="match status" value="1"/>
</dbReference>
<comment type="similarity">
    <text evidence="7">Belongs to the binding-protein-dependent transport system permease family.</text>
</comment>
<keyword evidence="4 7" id="KW-0812">Transmembrane</keyword>
<dbReference type="PROSITE" id="PS50928">
    <property type="entry name" value="ABC_TM1"/>
    <property type="match status" value="1"/>
</dbReference>
<feature type="transmembrane region" description="Helical" evidence="7">
    <location>
        <begin position="104"/>
        <end position="123"/>
    </location>
</feature>
<dbReference type="InterPro" id="IPR043429">
    <property type="entry name" value="ArtM/GltK/GlnP/TcyL/YhdX-like"/>
</dbReference>
<dbReference type="InterPro" id="IPR010065">
    <property type="entry name" value="AA_ABC_transptr_permease_3TM"/>
</dbReference>
<dbReference type="EMBL" id="JAHXZI010000017">
    <property type="protein sequence ID" value="MBW6437995.1"/>
    <property type="molecule type" value="Genomic_DNA"/>
</dbReference>
<name>A0ABS7BAA5_9ACTN</name>
<dbReference type="PANTHER" id="PTHR30614">
    <property type="entry name" value="MEMBRANE COMPONENT OF AMINO ACID ABC TRANSPORTER"/>
    <property type="match status" value="1"/>
</dbReference>
<evidence type="ECO:0000256" key="3">
    <source>
        <dbReference type="ARBA" id="ARBA00022475"/>
    </source>
</evidence>
<sequence>MTSVLYDLPGPKGRRRNLIIGVAATLVILGLIAFVIYRFWETGQFEARRWDQFKYKAVQIELLNGVWFTLKAAGIAAVLALLFGAVCAAGRLSDHAALRAPSTFVVELFRAIPLLILIFFGYYVPLQYGWSIDKLWALVIGLTLYNGSVLAEIFRAGINAVSKGQSEAAYAVGMRKNQVLRLVLLPQAFRAMLPAIVSQLVVLLKDTALGFIITYPELLTVGKTIGGRLAFGLPYVPAYLVVGAIYITLCGMLSLLAWWLQRRLTRMPKAKAKTLPLTDVTRQI</sequence>
<dbReference type="CDD" id="cd06261">
    <property type="entry name" value="TM_PBP2"/>
    <property type="match status" value="1"/>
</dbReference>
<keyword evidence="3" id="KW-1003">Cell membrane</keyword>
<gene>
    <name evidence="9" type="ORF">KZ829_30115</name>
</gene>
<comment type="subcellular location">
    <subcellularLocation>
        <location evidence="1 7">Cell membrane</location>
        <topology evidence="1 7">Multi-pass membrane protein</topology>
    </subcellularLocation>
</comment>
<keyword evidence="2 7" id="KW-0813">Transport</keyword>
<organism evidence="9 10">
    <name type="scientific">Actinoplanes hulinensis</name>
    <dbReference type="NCBI Taxonomy" id="1144547"/>
    <lineage>
        <taxon>Bacteria</taxon>
        <taxon>Bacillati</taxon>
        <taxon>Actinomycetota</taxon>
        <taxon>Actinomycetes</taxon>
        <taxon>Micromonosporales</taxon>
        <taxon>Micromonosporaceae</taxon>
        <taxon>Actinoplanes</taxon>
    </lineage>
</organism>
<evidence type="ECO:0000259" key="8">
    <source>
        <dbReference type="PROSITE" id="PS50928"/>
    </source>
</evidence>
<dbReference type="SUPFAM" id="SSF161098">
    <property type="entry name" value="MetI-like"/>
    <property type="match status" value="1"/>
</dbReference>
<feature type="transmembrane region" description="Helical" evidence="7">
    <location>
        <begin position="72"/>
        <end position="92"/>
    </location>
</feature>
<feature type="transmembrane region" description="Helical" evidence="7">
    <location>
        <begin position="135"/>
        <end position="158"/>
    </location>
</feature>
<comment type="caution">
    <text evidence="9">The sequence shown here is derived from an EMBL/GenBank/DDBJ whole genome shotgun (WGS) entry which is preliminary data.</text>
</comment>
<evidence type="ECO:0000256" key="7">
    <source>
        <dbReference type="RuleBase" id="RU363032"/>
    </source>
</evidence>
<accession>A0ABS7BAA5</accession>
<feature type="transmembrane region" description="Helical" evidence="7">
    <location>
        <begin position="18"/>
        <end position="40"/>
    </location>
</feature>
<evidence type="ECO:0000256" key="4">
    <source>
        <dbReference type="ARBA" id="ARBA00022692"/>
    </source>
</evidence>
<protein>
    <submittedName>
        <fullName evidence="9">Amino acid ABC transporter permease</fullName>
    </submittedName>
</protein>